<reference evidence="1" key="1">
    <citation type="submission" date="2023-07" db="EMBL/GenBank/DDBJ databases">
        <title>draft genome sequence of fig (Ficus carica).</title>
        <authorList>
            <person name="Takahashi T."/>
            <person name="Nishimura K."/>
        </authorList>
    </citation>
    <scope>NUCLEOTIDE SEQUENCE</scope>
</reference>
<comment type="caution">
    <text evidence="1">The sequence shown here is derived from an EMBL/GenBank/DDBJ whole genome shotgun (WGS) entry which is preliminary data.</text>
</comment>
<protein>
    <submittedName>
        <fullName evidence="1">Uncharacterized protein</fullName>
    </submittedName>
</protein>
<dbReference type="Proteomes" id="UP001187192">
    <property type="component" value="Unassembled WGS sequence"/>
</dbReference>
<accession>A0AA87ZZ37</accession>
<organism evidence="1 2">
    <name type="scientific">Ficus carica</name>
    <name type="common">Common fig</name>
    <dbReference type="NCBI Taxonomy" id="3494"/>
    <lineage>
        <taxon>Eukaryota</taxon>
        <taxon>Viridiplantae</taxon>
        <taxon>Streptophyta</taxon>
        <taxon>Embryophyta</taxon>
        <taxon>Tracheophyta</taxon>
        <taxon>Spermatophyta</taxon>
        <taxon>Magnoliopsida</taxon>
        <taxon>eudicotyledons</taxon>
        <taxon>Gunneridae</taxon>
        <taxon>Pentapetalae</taxon>
        <taxon>rosids</taxon>
        <taxon>fabids</taxon>
        <taxon>Rosales</taxon>
        <taxon>Moraceae</taxon>
        <taxon>Ficeae</taxon>
        <taxon>Ficus</taxon>
    </lineage>
</organism>
<dbReference type="AlphaFoldDB" id="A0AA87ZZ37"/>
<evidence type="ECO:0000313" key="2">
    <source>
        <dbReference type="Proteomes" id="UP001187192"/>
    </source>
</evidence>
<evidence type="ECO:0000313" key="1">
    <source>
        <dbReference type="EMBL" id="GMN34411.1"/>
    </source>
</evidence>
<gene>
    <name evidence="1" type="ORF">TIFTF001_004679</name>
</gene>
<keyword evidence="2" id="KW-1185">Reference proteome</keyword>
<name>A0AA87ZZ37_FICCA</name>
<proteinExistence type="predicted"/>
<dbReference type="EMBL" id="BTGU01000004">
    <property type="protein sequence ID" value="GMN34411.1"/>
    <property type="molecule type" value="Genomic_DNA"/>
</dbReference>
<sequence>MEEGGEGFSETGYWGFGGGHVDVNADVVLDDGADDSGPSMGM</sequence>